<proteinExistence type="predicted"/>
<reference evidence="1" key="1">
    <citation type="journal article" date="2020" name="Stud. Mycol.">
        <title>101 Dothideomycetes genomes: a test case for predicting lifestyles and emergence of pathogens.</title>
        <authorList>
            <person name="Haridas S."/>
            <person name="Albert R."/>
            <person name="Binder M."/>
            <person name="Bloem J."/>
            <person name="Labutti K."/>
            <person name="Salamov A."/>
            <person name="Andreopoulos B."/>
            <person name="Baker S."/>
            <person name="Barry K."/>
            <person name="Bills G."/>
            <person name="Bluhm B."/>
            <person name="Cannon C."/>
            <person name="Castanera R."/>
            <person name="Culley D."/>
            <person name="Daum C."/>
            <person name="Ezra D."/>
            <person name="Gonzalez J."/>
            <person name="Henrissat B."/>
            <person name="Kuo A."/>
            <person name="Liang C."/>
            <person name="Lipzen A."/>
            <person name="Lutzoni F."/>
            <person name="Magnuson J."/>
            <person name="Mondo S."/>
            <person name="Nolan M."/>
            <person name="Ohm R."/>
            <person name="Pangilinan J."/>
            <person name="Park H.-J."/>
            <person name="Ramirez L."/>
            <person name="Alfaro M."/>
            <person name="Sun H."/>
            <person name="Tritt A."/>
            <person name="Yoshinaga Y."/>
            <person name="Zwiers L.-H."/>
            <person name="Turgeon B."/>
            <person name="Goodwin S."/>
            <person name="Spatafora J."/>
            <person name="Crous P."/>
            <person name="Grigoriev I."/>
        </authorList>
    </citation>
    <scope>NUCLEOTIDE SEQUENCE</scope>
    <source>
        <strain evidence="1">ATCC 200398</strain>
    </source>
</reference>
<sequence>MRIGDHPAVVENLIKQGQRIESTDSHGWTPLDWAVLEGRKTAIEVLLSRPSTIIDRISLSSEPILHLACKGGASVDIIERLMSDPRIDINAKNPEGWTVLHWCLSREKFHHLAYILLSRKDLDINIPDSKGTTYIDQVFHEGLFESLALKIAHDGRTALHVAAEHRNLEACKSLLKSGASYLVKDNSHRLPIHIAAEQGHRSIVLVL</sequence>
<name>A0ACB6REF1_9PLEO</name>
<dbReference type="Proteomes" id="UP000799755">
    <property type="component" value="Unassembled WGS sequence"/>
</dbReference>
<comment type="caution">
    <text evidence="1">The sequence shown here is derived from an EMBL/GenBank/DDBJ whole genome shotgun (WGS) entry which is preliminary data.</text>
</comment>
<keyword evidence="2" id="KW-1185">Reference proteome</keyword>
<feature type="non-terminal residue" evidence="1">
    <location>
        <position position="207"/>
    </location>
</feature>
<protein>
    <submittedName>
        <fullName evidence="1">Ankyrin</fullName>
    </submittedName>
</protein>
<evidence type="ECO:0000313" key="2">
    <source>
        <dbReference type="Proteomes" id="UP000799755"/>
    </source>
</evidence>
<dbReference type="EMBL" id="MU003493">
    <property type="protein sequence ID" value="KAF2476892.1"/>
    <property type="molecule type" value="Genomic_DNA"/>
</dbReference>
<accession>A0ACB6REF1</accession>
<evidence type="ECO:0000313" key="1">
    <source>
        <dbReference type="EMBL" id="KAF2476892.1"/>
    </source>
</evidence>
<gene>
    <name evidence="1" type="ORF">BDR25DRAFT_208155</name>
</gene>
<organism evidence="1 2">
    <name type="scientific">Lindgomyces ingoldianus</name>
    <dbReference type="NCBI Taxonomy" id="673940"/>
    <lineage>
        <taxon>Eukaryota</taxon>
        <taxon>Fungi</taxon>
        <taxon>Dikarya</taxon>
        <taxon>Ascomycota</taxon>
        <taxon>Pezizomycotina</taxon>
        <taxon>Dothideomycetes</taxon>
        <taxon>Pleosporomycetidae</taxon>
        <taxon>Pleosporales</taxon>
        <taxon>Lindgomycetaceae</taxon>
        <taxon>Lindgomyces</taxon>
    </lineage>
</organism>